<sequence length="526" mass="59766">MDSAIIPLHLHWPPQMVRLLNNGPSLATAVLLAVVVSFLIQWATADRSIPKITSSKSWFATRQDFAAHGVEIIEKGFQQVKTGVFRVTALDGSDLVLIAPEHWLAICKKKDEEVAPARKELTRPKFFLCDLHGAPFEEHYLYRYLGARMPGFDRYLDVISEALDEGISSILDKDFDYSQGARKRVIMQPQILHVYSHVIWRVILGNNFRPEVVDIFETYSATLIPVMKKLKAQRPMMARITAAFSGDVRLVNAQLERATAFFTPIFQQCAEAFEKGLPGSSVDNDWFEELIRMAPAEKRRDYKYLTNILIGFAFTFVFSPGPSTTQVVYEFAFRPDYVEEVLQEAHDVLGERPESWSFTRDSLRRLSLLDSFCKETHKHHPTAASNLMKKIHKTQTLPNGVVLPAGTIFEVVMTAAHLSNSNLEAPAEWDGRRYHDLRQRMSSTATGSNKYDWGSATRDDVNFGYASHMCPGRWAGCSIAKMFLIKLLSRYDIGPEEGHTERYADLHSGQYILPNPTKHILIRPRQ</sequence>
<dbReference type="InterPro" id="IPR036396">
    <property type="entry name" value="Cyt_P450_sf"/>
</dbReference>
<dbReference type="Proteomes" id="UP000092177">
    <property type="component" value="Chromosome 8"/>
</dbReference>
<dbReference type="KEGG" id="chig:CH63R_12103"/>
<keyword evidence="3" id="KW-0479">Metal-binding</keyword>
<protein>
    <submittedName>
        <fullName evidence="6">Cytochrome P450</fullName>
    </submittedName>
</protein>
<dbReference type="PANTHER" id="PTHR46206">
    <property type="entry name" value="CYTOCHROME P450"/>
    <property type="match status" value="1"/>
</dbReference>
<dbReference type="VEuPathDB" id="FungiDB:CH63R_12103"/>
<evidence type="ECO:0000256" key="1">
    <source>
        <dbReference type="ARBA" id="ARBA00001971"/>
    </source>
</evidence>
<dbReference type="RefSeq" id="XP_018153918.1">
    <property type="nucleotide sequence ID" value="XM_018307077.1"/>
</dbReference>
<evidence type="ECO:0000256" key="2">
    <source>
        <dbReference type="ARBA" id="ARBA00010617"/>
    </source>
</evidence>
<evidence type="ECO:0000313" key="6">
    <source>
        <dbReference type="EMBL" id="OBR05400.1"/>
    </source>
</evidence>
<dbReference type="AlphaFoldDB" id="A0A1B7Y077"/>
<dbReference type="CDD" id="cd11041">
    <property type="entry name" value="CYP503A1-like"/>
    <property type="match status" value="1"/>
</dbReference>
<evidence type="ECO:0000256" key="5">
    <source>
        <dbReference type="ARBA" id="ARBA00023004"/>
    </source>
</evidence>
<dbReference type="GO" id="GO:0004497">
    <property type="term" value="F:monooxygenase activity"/>
    <property type="evidence" value="ECO:0007669"/>
    <property type="project" value="InterPro"/>
</dbReference>
<accession>A0A1B7Y077</accession>
<evidence type="ECO:0000313" key="7">
    <source>
        <dbReference type="Proteomes" id="UP000092177"/>
    </source>
</evidence>
<reference evidence="7" key="1">
    <citation type="journal article" date="2017" name="BMC Genomics">
        <title>Gapless genome assembly of Colletotrichum higginsianum reveals chromosome structure and association of transposable elements with secondary metabolite gene clusters.</title>
        <authorList>
            <person name="Dallery J.-F."/>
            <person name="Lapalu N."/>
            <person name="Zampounis A."/>
            <person name="Pigne S."/>
            <person name="Luyten I."/>
            <person name="Amselem J."/>
            <person name="Wittenberg A.H.J."/>
            <person name="Zhou S."/>
            <person name="de Queiroz M.V."/>
            <person name="Robin G.P."/>
            <person name="Auger A."/>
            <person name="Hainaut M."/>
            <person name="Henrissat B."/>
            <person name="Kim K.-T."/>
            <person name="Lee Y.-H."/>
            <person name="Lespinet O."/>
            <person name="Schwartz D.C."/>
            <person name="Thon M.R."/>
            <person name="O'Connell R.J."/>
        </authorList>
    </citation>
    <scope>NUCLEOTIDE SEQUENCE [LARGE SCALE GENOMIC DNA]</scope>
    <source>
        <strain evidence="7">IMI 349063</strain>
    </source>
</reference>
<dbReference type="Gene3D" id="1.10.630.10">
    <property type="entry name" value="Cytochrome P450"/>
    <property type="match status" value="1"/>
</dbReference>
<proteinExistence type="inferred from homology"/>
<dbReference type="EMBL" id="LTAN01000008">
    <property type="protein sequence ID" value="OBR05400.1"/>
    <property type="molecule type" value="Genomic_DNA"/>
</dbReference>
<dbReference type="Pfam" id="PF00067">
    <property type="entry name" value="p450"/>
    <property type="match status" value="1"/>
</dbReference>
<comment type="similarity">
    <text evidence="2">Belongs to the cytochrome P450 family.</text>
</comment>
<organism evidence="6 7">
    <name type="scientific">Colletotrichum higginsianum (strain IMI 349063)</name>
    <name type="common">Crucifer anthracnose fungus</name>
    <dbReference type="NCBI Taxonomy" id="759273"/>
    <lineage>
        <taxon>Eukaryota</taxon>
        <taxon>Fungi</taxon>
        <taxon>Dikarya</taxon>
        <taxon>Ascomycota</taxon>
        <taxon>Pezizomycotina</taxon>
        <taxon>Sordariomycetes</taxon>
        <taxon>Hypocreomycetidae</taxon>
        <taxon>Glomerellales</taxon>
        <taxon>Glomerellaceae</taxon>
        <taxon>Colletotrichum</taxon>
        <taxon>Colletotrichum destructivum species complex</taxon>
    </lineage>
</organism>
<evidence type="ECO:0000256" key="3">
    <source>
        <dbReference type="ARBA" id="ARBA00022723"/>
    </source>
</evidence>
<keyword evidence="7" id="KW-1185">Reference proteome</keyword>
<comment type="caution">
    <text evidence="6">The sequence shown here is derived from an EMBL/GenBank/DDBJ whole genome shotgun (WGS) entry which is preliminary data.</text>
</comment>
<dbReference type="GO" id="GO:0005506">
    <property type="term" value="F:iron ion binding"/>
    <property type="evidence" value="ECO:0007669"/>
    <property type="project" value="InterPro"/>
</dbReference>
<evidence type="ECO:0000256" key="4">
    <source>
        <dbReference type="ARBA" id="ARBA00023002"/>
    </source>
</evidence>
<dbReference type="GO" id="GO:0020037">
    <property type="term" value="F:heme binding"/>
    <property type="evidence" value="ECO:0007669"/>
    <property type="project" value="InterPro"/>
</dbReference>
<dbReference type="SUPFAM" id="SSF48264">
    <property type="entry name" value="Cytochrome P450"/>
    <property type="match status" value="1"/>
</dbReference>
<comment type="cofactor">
    <cofactor evidence="1">
        <name>heme</name>
        <dbReference type="ChEBI" id="CHEBI:30413"/>
    </cofactor>
</comment>
<dbReference type="OrthoDB" id="4796384at2759"/>
<dbReference type="GeneID" id="28871184"/>
<dbReference type="PANTHER" id="PTHR46206:SF7">
    <property type="entry name" value="P450, PUTATIVE (EUROFUNG)-RELATED"/>
    <property type="match status" value="1"/>
</dbReference>
<gene>
    <name evidence="6" type="ORF">CH63R_12103</name>
</gene>
<dbReference type="GO" id="GO:0016705">
    <property type="term" value="F:oxidoreductase activity, acting on paired donors, with incorporation or reduction of molecular oxygen"/>
    <property type="evidence" value="ECO:0007669"/>
    <property type="project" value="InterPro"/>
</dbReference>
<name>A0A1B7Y077_COLHI</name>
<keyword evidence="5" id="KW-0408">Iron</keyword>
<keyword evidence="4" id="KW-0560">Oxidoreductase</keyword>
<dbReference type="InterPro" id="IPR001128">
    <property type="entry name" value="Cyt_P450"/>
</dbReference>